<dbReference type="Proteomes" id="UP001642484">
    <property type="component" value="Unassembled WGS sequence"/>
</dbReference>
<evidence type="ECO:0000313" key="3">
    <source>
        <dbReference type="EMBL" id="CAK9111200.1"/>
    </source>
</evidence>
<evidence type="ECO:0000313" key="4">
    <source>
        <dbReference type="Proteomes" id="UP001642484"/>
    </source>
</evidence>
<dbReference type="Pfam" id="PF26088">
    <property type="entry name" value="RRM_LARP4"/>
    <property type="match status" value="1"/>
</dbReference>
<gene>
    <name evidence="3" type="ORF">CCMP2556_LOCUS51636</name>
</gene>
<dbReference type="InterPro" id="IPR035979">
    <property type="entry name" value="RBD_domain_sf"/>
</dbReference>
<dbReference type="Gene3D" id="3.30.70.330">
    <property type="match status" value="1"/>
</dbReference>
<keyword evidence="4" id="KW-1185">Reference proteome</keyword>
<feature type="region of interest" description="Disordered" evidence="1">
    <location>
        <begin position="387"/>
        <end position="453"/>
    </location>
</feature>
<feature type="region of interest" description="Disordered" evidence="1">
    <location>
        <begin position="473"/>
        <end position="556"/>
    </location>
</feature>
<dbReference type="InterPro" id="IPR012677">
    <property type="entry name" value="Nucleotide-bd_a/b_plait_sf"/>
</dbReference>
<evidence type="ECO:0000259" key="2">
    <source>
        <dbReference type="Pfam" id="PF26088"/>
    </source>
</evidence>
<feature type="domain" description="LARP4/4B RNA recognition motif" evidence="2">
    <location>
        <begin position="91"/>
        <end position="173"/>
    </location>
</feature>
<evidence type="ECO:0000256" key="1">
    <source>
        <dbReference type="SAM" id="MobiDB-lite"/>
    </source>
</evidence>
<dbReference type="Gene3D" id="1.10.10.10">
    <property type="entry name" value="Winged helix-like DNA-binding domain superfamily/Winged helix DNA-binding domain"/>
    <property type="match status" value="1"/>
</dbReference>
<organism evidence="3 4">
    <name type="scientific">Durusdinium trenchii</name>
    <dbReference type="NCBI Taxonomy" id="1381693"/>
    <lineage>
        <taxon>Eukaryota</taxon>
        <taxon>Sar</taxon>
        <taxon>Alveolata</taxon>
        <taxon>Dinophyceae</taxon>
        <taxon>Suessiales</taxon>
        <taxon>Symbiodiniaceae</taxon>
        <taxon>Durusdinium</taxon>
    </lineage>
</organism>
<feature type="compositionally biased region" description="Basic and acidic residues" evidence="1">
    <location>
        <begin position="532"/>
        <end position="556"/>
    </location>
</feature>
<dbReference type="SUPFAM" id="SSF54928">
    <property type="entry name" value="RNA-binding domain, RBD"/>
    <property type="match status" value="1"/>
</dbReference>
<protein>
    <recommendedName>
        <fullName evidence="2">LARP4/4B RNA recognition motif domain-containing protein</fullName>
    </recommendedName>
</protein>
<comment type="caution">
    <text evidence="3">The sequence shown here is derived from an EMBL/GenBank/DDBJ whole genome shotgun (WGS) entry which is preliminary data.</text>
</comment>
<name>A0ABP0SG12_9DINO</name>
<dbReference type="EMBL" id="CAXAMN010027528">
    <property type="protein sequence ID" value="CAK9111200.1"/>
    <property type="molecule type" value="Genomic_DNA"/>
</dbReference>
<feature type="compositionally biased region" description="Low complexity" evidence="1">
    <location>
        <begin position="435"/>
        <end position="447"/>
    </location>
</feature>
<feature type="region of interest" description="Disordered" evidence="1">
    <location>
        <begin position="209"/>
        <end position="287"/>
    </location>
</feature>
<reference evidence="3 4" key="1">
    <citation type="submission" date="2024-02" db="EMBL/GenBank/DDBJ databases">
        <authorList>
            <person name="Chen Y."/>
            <person name="Shah S."/>
            <person name="Dougan E. K."/>
            <person name="Thang M."/>
            <person name="Chan C."/>
        </authorList>
    </citation>
    <scope>NUCLEOTIDE SEQUENCE [LARGE SCALE GENOMIC DNA]</scope>
</reference>
<accession>A0ABP0SG12</accession>
<proteinExistence type="predicted"/>
<sequence length="556" mass="61339">MAEEDREAKLLKVQEKLDFLMTKENLQEDSFIQMNMDAQMNIPICILAGHEQFEEGDVQVDVQTLYDAALRSQQVTVDKAAMQVKPIIKSKRNTVILHDLPDQIPLEELHELFEKCPCAEKLNSIKPDVNSTVFVTFEDDGAATDAALWLRSQKLRGANVKCSIKSQQFLRSFFPMKPVPNLQAHGVPAWAAAWSGNWALQSAWNEGQEGKGMEKGFKGGNTPSDPSVAGAPMPGAPMPGAPMPMPGAPMPGGPGPCPGGFGKGKGKGKSPGKGKEAKGMSPMDGAMGPMGGTMGPMGAMGAERMHSMRSEEDTISLAEMHLFSFFVSEASRPTSEARDDDDETSGYRHAFRRYTRQQIIEICGKMELVEKPESYKKIEADVGLFSHQPNKDWAPLPTPMGSFLGSESRRTDASDTPDESESRAYASKKERNARGSRSSEPGEGSQSDWDWEHWHDSHGWTENWYGRGKMQWVAKSSGDAEAEHHERGGSGASASGGWPRKPSWAEKVRGSTQKWQAKAKPPEDEPEEELKDEQKEEQKEEQRPSWADKVRHSLGH</sequence>
<dbReference type="InterPro" id="IPR036388">
    <property type="entry name" value="WH-like_DNA-bd_sf"/>
</dbReference>
<dbReference type="InterPro" id="IPR058699">
    <property type="entry name" value="RRM_LARP4/4B"/>
</dbReference>
<feature type="compositionally biased region" description="Pro residues" evidence="1">
    <location>
        <begin position="234"/>
        <end position="257"/>
    </location>
</feature>